<evidence type="ECO:0000313" key="7">
    <source>
        <dbReference type="Proteomes" id="UP000324585"/>
    </source>
</evidence>
<protein>
    <recommendedName>
        <fullName evidence="2">galactinol--sucrose galactosyltransferase</fullName>
        <ecNumber evidence="2">2.4.1.82</ecNumber>
    </recommendedName>
</protein>
<reference evidence="7" key="1">
    <citation type="journal article" date="2019" name="Nat. Commun.">
        <title>Expansion of phycobilisome linker gene families in mesophilic red algae.</title>
        <authorList>
            <person name="Lee J."/>
            <person name="Kim D."/>
            <person name="Bhattacharya D."/>
            <person name="Yoon H.S."/>
        </authorList>
    </citation>
    <scope>NUCLEOTIDE SEQUENCE [LARGE SCALE GENOMIC DNA]</scope>
    <source>
        <strain evidence="7">CCMP 1328</strain>
    </source>
</reference>
<dbReference type="AlphaFoldDB" id="A0A5J4Z216"/>
<evidence type="ECO:0000256" key="5">
    <source>
        <dbReference type="SAM" id="SignalP"/>
    </source>
</evidence>
<organism evidence="6 7">
    <name type="scientific">Porphyridium purpureum</name>
    <name type="common">Red alga</name>
    <name type="synonym">Porphyridium cruentum</name>
    <dbReference type="NCBI Taxonomy" id="35688"/>
    <lineage>
        <taxon>Eukaryota</taxon>
        <taxon>Rhodophyta</taxon>
        <taxon>Bangiophyceae</taxon>
        <taxon>Porphyridiales</taxon>
        <taxon>Porphyridiaceae</taxon>
        <taxon>Porphyridium</taxon>
    </lineage>
</organism>
<dbReference type="PANTHER" id="PTHR31268:SF32">
    <property type="entry name" value="GALACTINOL--SUCROSE GALACTOSYLTRANSFERASE 2-RELATED"/>
    <property type="match status" value="1"/>
</dbReference>
<dbReference type="GO" id="GO:0047274">
    <property type="term" value="F:galactinol-sucrose galactosyltransferase activity"/>
    <property type="evidence" value="ECO:0007669"/>
    <property type="project" value="UniProtKB-EC"/>
</dbReference>
<evidence type="ECO:0000256" key="1">
    <source>
        <dbReference type="ARBA" id="ARBA00007240"/>
    </source>
</evidence>
<feature type="chain" id="PRO_5023847727" description="galactinol--sucrose galactosyltransferase" evidence="5">
    <location>
        <begin position="16"/>
        <end position="943"/>
    </location>
</feature>
<evidence type="ECO:0000256" key="3">
    <source>
        <dbReference type="ARBA" id="ARBA00023277"/>
    </source>
</evidence>
<keyword evidence="5" id="KW-0732">Signal</keyword>
<dbReference type="EMBL" id="VRMN01000002">
    <property type="protein sequence ID" value="KAA8496933.1"/>
    <property type="molecule type" value="Genomic_DNA"/>
</dbReference>
<dbReference type="Pfam" id="PF05691">
    <property type="entry name" value="Raffinose_syn"/>
    <property type="match status" value="1"/>
</dbReference>
<dbReference type="OrthoDB" id="6014at2759"/>
<gene>
    <name evidence="6" type="ORF">FVE85_0662</name>
</gene>
<evidence type="ECO:0000256" key="4">
    <source>
        <dbReference type="ARBA" id="ARBA00049426"/>
    </source>
</evidence>
<accession>A0A5J4Z216</accession>
<dbReference type="Proteomes" id="UP000324585">
    <property type="component" value="Unassembled WGS sequence"/>
</dbReference>
<comment type="catalytic activity">
    <reaction evidence="4">
        <text>alpha-D-galactosyl-(1-&gt;3)-1D-myo-inositol + sucrose = raffinose + myo-inositol</text>
        <dbReference type="Rhea" id="RHEA:20161"/>
        <dbReference type="ChEBI" id="CHEBI:16634"/>
        <dbReference type="ChEBI" id="CHEBI:17268"/>
        <dbReference type="ChEBI" id="CHEBI:17505"/>
        <dbReference type="ChEBI" id="CHEBI:17992"/>
        <dbReference type="EC" id="2.4.1.82"/>
    </reaction>
</comment>
<dbReference type="InterPro" id="IPR013785">
    <property type="entry name" value="Aldolase_TIM"/>
</dbReference>
<comment type="caution">
    <text evidence="6">The sequence shown here is derived from an EMBL/GenBank/DDBJ whole genome shotgun (WGS) entry which is preliminary data.</text>
</comment>
<dbReference type="Gene3D" id="3.20.20.70">
    <property type="entry name" value="Aldolase class I"/>
    <property type="match status" value="1"/>
</dbReference>
<dbReference type="SUPFAM" id="SSF51445">
    <property type="entry name" value="(Trans)glycosidases"/>
    <property type="match status" value="1"/>
</dbReference>
<comment type="similarity">
    <text evidence="1">Belongs to the glycosyl hydrolases 36 family.</text>
</comment>
<feature type="signal peptide" evidence="5">
    <location>
        <begin position="1"/>
        <end position="15"/>
    </location>
</feature>
<dbReference type="InterPro" id="IPR017853">
    <property type="entry name" value="GH"/>
</dbReference>
<evidence type="ECO:0000313" key="6">
    <source>
        <dbReference type="EMBL" id="KAA8496933.1"/>
    </source>
</evidence>
<name>A0A5J4Z216_PORPP</name>
<keyword evidence="3" id="KW-0119">Carbohydrate metabolism</keyword>
<dbReference type="InterPro" id="IPR008811">
    <property type="entry name" value="Glycosyl_hydrolases_36"/>
</dbReference>
<keyword evidence="7" id="KW-1185">Reference proteome</keyword>
<dbReference type="PANTHER" id="PTHR31268">
    <property type="match status" value="1"/>
</dbReference>
<dbReference type="EC" id="2.4.1.82" evidence="2"/>
<sequence>MTFLALGWLKWPVQVTEVQMCATGEEVMPDELFLRTCPATDESVSPAQQQRLVQVNVGPLLKSLAAHVVAEPHVQRYAGVELAPRYDEDFMASFVSSSEGNCKVRSVTVMVRYDAHLDGLLWIIRSETPAHAVHVGHALKTHREWDEGSICDVPVSSFLFNNTLVYFAFLPASAWPKAQILGTSFVLRVGDDWVKETAGSGRDFYLAHPSPDSEPDEEHPFAEFLCPIDHRDMTRLMCLYREKCFWSASYIGQSLSDVPEEIQFLILASGSDEQASLSFHMPLVDKGANTRASLRACSAGFVVRVESGCAVLNLPDHAWLLISSSTRTTGFFAPHTAPLAAFMGQIWETLRSRGFGGTPLSEKISESVLTTELGWCSWDAFDLSVSSDLVNATMRRFVDQGVPISYVILDDGWQSSQGGEHADGVGWEASGNYIKPTLTGFGLNHKFEPGFIQGMKHDFHVRAVLVWHSLIGYWGGVDPAFAQQMDCETFACRGKFGRGLRRNSLVEHATYWEKQYSPVCARDVARFLDDYHASLRQVGVDGVKVDEQAILEAVAHADPSSAGGRVDSTVRYRGALESSVARNFPEKLTDEDDQAQASLLMNCMSCSNEHIFSAGRHSVLWRTSDDHAFPHTEESAFAVGKHIWTNALNTLWLGHLFVPDWDMFRVAEWHARLHACARVIGGSPLYISDRAECLDDPQSGARQLLGELTLPNGRIVRAMRGGVPVLRCVMHNPLREKMLYVLWNVNLVHGMLAVFNLCSQREWGAEPITGEVFPTDIEPFGKQARESDVFVLWNYALAEAFERRAHEALVVSLHDMNCCIFVVARCVDIGGGDSLAVLGLDGKMNAGGVIERIVWDAMSDSLSVQLVPGTQGDIIVWYKCERGRLRDNRLEKNATCRFRPAQDKAWNDLLVQKHEKNDQLARIQVDEMAALGNQMILSFRPRQ</sequence>
<proteinExistence type="inferred from homology"/>
<keyword evidence="6" id="KW-0808">Transferase</keyword>
<evidence type="ECO:0000256" key="2">
    <source>
        <dbReference type="ARBA" id="ARBA00012708"/>
    </source>
</evidence>
<dbReference type="OMA" id="MMILDRS"/>
<keyword evidence="6" id="KW-0328">Glycosyltransferase</keyword>